<evidence type="ECO:0000313" key="4">
    <source>
        <dbReference type="Proteomes" id="UP000192578"/>
    </source>
</evidence>
<protein>
    <submittedName>
        <fullName evidence="3">Pyruvate dehydrogenase protein X component, mitochondrial</fullName>
    </submittedName>
</protein>
<dbReference type="Pfam" id="PF00198">
    <property type="entry name" value="2-oxoacid_dh"/>
    <property type="match status" value="1"/>
</dbReference>
<dbReference type="AlphaFoldDB" id="A0A1W0X7T5"/>
<name>A0A1W0X7T5_HYPEX</name>
<evidence type="ECO:0000259" key="2">
    <source>
        <dbReference type="Pfam" id="PF00198"/>
    </source>
</evidence>
<dbReference type="Gene3D" id="3.30.559.10">
    <property type="entry name" value="Chloramphenicol acetyltransferase-like domain"/>
    <property type="match status" value="1"/>
</dbReference>
<feature type="domain" description="2-oxoacid dehydrogenase acyltransferase catalytic" evidence="2">
    <location>
        <begin position="121"/>
        <end position="319"/>
    </location>
</feature>
<dbReference type="PANTHER" id="PTHR23151:SF90">
    <property type="entry name" value="DIHYDROLIPOYLLYSINE-RESIDUE ACETYLTRANSFERASE COMPONENT OF PYRUVATE DEHYDROGENASE COMPLEX, MITOCHONDRIAL-RELATED"/>
    <property type="match status" value="1"/>
</dbReference>
<dbReference type="GO" id="GO:0005739">
    <property type="term" value="C:mitochondrion"/>
    <property type="evidence" value="ECO:0007669"/>
    <property type="project" value="TreeGrafter"/>
</dbReference>
<dbReference type="InterPro" id="IPR023213">
    <property type="entry name" value="CAT-like_dom_sf"/>
</dbReference>
<dbReference type="PANTHER" id="PTHR23151">
    <property type="entry name" value="DIHYDROLIPOAMIDE ACETYL/SUCCINYL-TRANSFERASE-RELATED"/>
    <property type="match status" value="1"/>
</dbReference>
<keyword evidence="4" id="KW-1185">Reference proteome</keyword>
<dbReference type="InterPro" id="IPR045257">
    <property type="entry name" value="E2/Pdx1"/>
</dbReference>
<accession>A0A1W0X7T5</accession>
<dbReference type="Proteomes" id="UP000192578">
    <property type="component" value="Unassembled WGS sequence"/>
</dbReference>
<dbReference type="InterPro" id="IPR036625">
    <property type="entry name" value="E3-bd_dom_sf"/>
</dbReference>
<dbReference type="Gene3D" id="4.10.320.10">
    <property type="entry name" value="E3-binding domain"/>
    <property type="match status" value="1"/>
</dbReference>
<gene>
    <name evidence="3" type="ORF">BV898_02562</name>
</gene>
<evidence type="ECO:0000313" key="3">
    <source>
        <dbReference type="EMBL" id="OQV23440.1"/>
    </source>
</evidence>
<organism evidence="3 4">
    <name type="scientific">Hypsibius exemplaris</name>
    <name type="common">Freshwater tardigrade</name>
    <dbReference type="NCBI Taxonomy" id="2072580"/>
    <lineage>
        <taxon>Eukaryota</taxon>
        <taxon>Metazoa</taxon>
        <taxon>Ecdysozoa</taxon>
        <taxon>Tardigrada</taxon>
        <taxon>Eutardigrada</taxon>
        <taxon>Parachela</taxon>
        <taxon>Hypsibioidea</taxon>
        <taxon>Hypsibiidae</taxon>
        <taxon>Hypsibius</taxon>
    </lineage>
</organism>
<dbReference type="SUPFAM" id="SSF52777">
    <property type="entry name" value="CoA-dependent acyltransferases"/>
    <property type="match status" value="1"/>
</dbReference>
<comment type="caution">
    <text evidence="3">The sequence shown here is derived from an EMBL/GenBank/DDBJ whole genome shotgun (WGS) entry which is preliminary data.</text>
</comment>
<dbReference type="GO" id="GO:0006086">
    <property type="term" value="P:pyruvate decarboxylation to acetyl-CoA"/>
    <property type="evidence" value="ECO:0007669"/>
    <property type="project" value="InterPro"/>
</dbReference>
<proteinExistence type="predicted"/>
<keyword evidence="3" id="KW-0670">Pyruvate</keyword>
<feature type="region of interest" description="Disordered" evidence="1">
    <location>
        <begin position="73"/>
        <end position="109"/>
    </location>
</feature>
<reference evidence="4" key="1">
    <citation type="submission" date="2017-01" db="EMBL/GenBank/DDBJ databases">
        <title>Comparative genomics of anhydrobiosis in the tardigrade Hypsibius dujardini.</title>
        <authorList>
            <person name="Yoshida Y."/>
            <person name="Koutsovoulos G."/>
            <person name="Laetsch D."/>
            <person name="Stevens L."/>
            <person name="Kumar S."/>
            <person name="Horikawa D."/>
            <person name="Ishino K."/>
            <person name="Komine S."/>
            <person name="Tomita M."/>
            <person name="Blaxter M."/>
            <person name="Arakawa K."/>
        </authorList>
    </citation>
    <scope>NUCLEOTIDE SEQUENCE [LARGE SCALE GENOMIC DNA]</scope>
    <source>
        <strain evidence="4">Z151</strain>
    </source>
</reference>
<dbReference type="OrthoDB" id="537444at2759"/>
<dbReference type="InterPro" id="IPR001078">
    <property type="entry name" value="2-oxoacid_DH_actylTfrase"/>
</dbReference>
<dbReference type="SUPFAM" id="SSF47005">
    <property type="entry name" value="Peripheral subunit-binding domain of 2-oxo acid dehydrogenase complex"/>
    <property type="match status" value="1"/>
</dbReference>
<dbReference type="GO" id="GO:0045254">
    <property type="term" value="C:pyruvate dehydrogenase complex"/>
    <property type="evidence" value="ECO:0007669"/>
    <property type="project" value="InterPro"/>
</dbReference>
<dbReference type="GO" id="GO:0016746">
    <property type="term" value="F:acyltransferase activity"/>
    <property type="evidence" value="ECO:0007669"/>
    <property type="project" value="InterPro"/>
</dbReference>
<sequence length="330" mass="35844">MTRRGTFQFICFARGYAASAHGHSSKSRSFGPAVRNLVEQYRIPTDQLPTGPRGFILKGDVLKFIRDQQLKPATLSAPLPPSQPAQSSTKQKSTAAPIGKPGPKNSRGQVKYFDLPVSAEAKNAALRSLEGKAEIPHAYAYANCTVDAALDLVSGKKIRMPERLTLTDVIIRAVTATAQRTEISGVKTDNNSDVAVQFYNEGLLSSCILRKANSLGIKDIAKKLKETQNVELAELARVPFRVVSLIGSKLDQITEILSPDQRWVVSIGDAMVRVDAQSKASSKIVTLALSYDAALISDEEAVRFLNDIKSSVERPIFILVGRSTDSTSTE</sequence>
<dbReference type="EMBL" id="MTYJ01000011">
    <property type="protein sequence ID" value="OQV23440.1"/>
    <property type="molecule type" value="Genomic_DNA"/>
</dbReference>
<evidence type="ECO:0000256" key="1">
    <source>
        <dbReference type="SAM" id="MobiDB-lite"/>
    </source>
</evidence>